<reference evidence="3 4" key="1">
    <citation type="submission" date="2015-09" db="EMBL/GenBank/DDBJ databases">
        <title>Sorangium comparison.</title>
        <authorList>
            <person name="Zaburannyi N."/>
            <person name="Bunk B."/>
            <person name="Overmann J."/>
            <person name="Mueller R."/>
        </authorList>
    </citation>
    <scope>NUCLEOTIDE SEQUENCE [LARGE SCALE GENOMIC DNA]</scope>
    <source>
        <strain evidence="3 4">So ceGT47</strain>
    </source>
</reference>
<evidence type="ECO:0000313" key="3">
    <source>
        <dbReference type="EMBL" id="AUX24579.1"/>
    </source>
</evidence>
<evidence type="ECO:0000313" key="4">
    <source>
        <dbReference type="Proteomes" id="UP000295781"/>
    </source>
</evidence>
<dbReference type="OrthoDB" id="511546at2"/>
<feature type="signal peptide" evidence="1">
    <location>
        <begin position="1"/>
        <end position="20"/>
    </location>
</feature>
<feature type="domain" description="Cytochrome P460" evidence="2">
    <location>
        <begin position="49"/>
        <end position="180"/>
    </location>
</feature>
<dbReference type="RefSeq" id="WP_129350844.1">
    <property type="nucleotide sequence ID" value="NZ_CP012670.1"/>
</dbReference>
<dbReference type="InterPro" id="IPR032033">
    <property type="entry name" value="Cytochrome_P460"/>
</dbReference>
<dbReference type="EMBL" id="CP012670">
    <property type="protein sequence ID" value="AUX24579.1"/>
    <property type="molecule type" value="Genomic_DNA"/>
</dbReference>
<keyword evidence="1" id="KW-0732">Signal</keyword>
<name>A0A4P2Q5C9_SORCE</name>
<sequence>MHKPLILFAVLSLIALGAPACTEAEARAPELEDAPTDPRFTADGRLIRPDDYREWIYVTSGLGMSYGPETPPGDPPFDNVFVHPDAYGVFKETGTWPDRTIFALELRGSAGEGSINEAGAYQTGLITLEASVKDEARFPEGWAYFGFGTPEGTLAEAAAPLPKEACFNCHAQNAAVDNTFVQFYPTLLEIAERHGTLRPDYPE</sequence>
<proteinExistence type="predicted"/>
<feature type="chain" id="PRO_5020548570" description="Cytochrome P460 domain-containing protein" evidence="1">
    <location>
        <begin position="21"/>
        <end position="203"/>
    </location>
</feature>
<dbReference type="CDD" id="cd20751">
    <property type="entry name" value="cyt_P460_Ne-like"/>
    <property type="match status" value="1"/>
</dbReference>
<organism evidence="3 4">
    <name type="scientific">Sorangium cellulosum</name>
    <name type="common">Polyangium cellulosum</name>
    <dbReference type="NCBI Taxonomy" id="56"/>
    <lineage>
        <taxon>Bacteria</taxon>
        <taxon>Pseudomonadati</taxon>
        <taxon>Myxococcota</taxon>
        <taxon>Polyangia</taxon>
        <taxon>Polyangiales</taxon>
        <taxon>Polyangiaceae</taxon>
        <taxon>Sorangium</taxon>
    </lineage>
</organism>
<evidence type="ECO:0000256" key="1">
    <source>
        <dbReference type="SAM" id="SignalP"/>
    </source>
</evidence>
<dbReference type="InterPro" id="IPR038142">
    <property type="entry name" value="Cytochrome_P460_sp"/>
</dbReference>
<dbReference type="Pfam" id="PF16694">
    <property type="entry name" value="Cytochrome_P460"/>
    <property type="match status" value="1"/>
</dbReference>
<protein>
    <recommendedName>
        <fullName evidence="2">Cytochrome P460 domain-containing protein</fullName>
    </recommendedName>
</protein>
<gene>
    <name evidence="3" type="ORF">SOCEGT47_051180</name>
</gene>
<dbReference type="AlphaFoldDB" id="A0A4P2Q5C9"/>
<evidence type="ECO:0000259" key="2">
    <source>
        <dbReference type="Pfam" id="PF16694"/>
    </source>
</evidence>
<dbReference type="Gene3D" id="3.50.70.20">
    <property type="entry name" value="Cytochrome P460"/>
    <property type="match status" value="1"/>
</dbReference>
<dbReference type="Proteomes" id="UP000295781">
    <property type="component" value="Chromosome"/>
</dbReference>
<accession>A0A4P2Q5C9</accession>